<dbReference type="AlphaFoldDB" id="A0A0C3BSS8"/>
<dbReference type="InParanoid" id="A0A0C3BSS8"/>
<keyword evidence="2" id="KW-1185">Reference proteome</keyword>
<reference evidence="1 2" key="1">
    <citation type="submission" date="2014-04" db="EMBL/GenBank/DDBJ databases">
        <authorList>
            <consortium name="DOE Joint Genome Institute"/>
            <person name="Kuo A."/>
            <person name="Tarkka M."/>
            <person name="Buscot F."/>
            <person name="Kohler A."/>
            <person name="Nagy L.G."/>
            <person name="Floudas D."/>
            <person name="Copeland A."/>
            <person name="Barry K.W."/>
            <person name="Cichocki N."/>
            <person name="Veneault-Fourrey C."/>
            <person name="LaButti K."/>
            <person name="Lindquist E.A."/>
            <person name="Lipzen A."/>
            <person name="Lundell T."/>
            <person name="Morin E."/>
            <person name="Murat C."/>
            <person name="Sun H."/>
            <person name="Tunlid A."/>
            <person name="Henrissat B."/>
            <person name="Grigoriev I.V."/>
            <person name="Hibbett D.S."/>
            <person name="Martin F."/>
            <person name="Nordberg H.P."/>
            <person name="Cantor M.N."/>
            <person name="Hua S.X."/>
        </authorList>
    </citation>
    <scope>NUCLEOTIDE SEQUENCE [LARGE SCALE GENOMIC DNA]</scope>
    <source>
        <strain evidence="1 2">F 1598</strain>
    </source>
</reference>
<dbReference type="HOGENOM" id="CLU_2347479_0_0_1"/>
<reference evidence="2" key="2">
    <citation type="submission" date="2015-01" db="EMBL/GenBank/DDBJ databases">
        <title>Evolutionary Origins and Diversification of the Mycorrhizal Mutualists.</title>
        <authorList>
            <consortium name="DOE Joint Genome Institute"/>
            <consortium name="Mycorrhizal Genomics Consortium"/>
            <person name="Kohler A."/>
            <person name="Kuo A."/>
            <person name="Nagy L.G."/>
            <person name="Floudas D."/>
            <person name="Copeland A."/>
            <person name="Barry K.W."/>
            <person name="Cichocki N."/>
            <person name="Veneault-Fourrey C."/>
            <person name="LaButti K."/>
            <person name="Lindquist E.A."/>
            <person name="Lipzen A."/>
            <person name="Lundell T."/>
            <person name="Morin E."/>
            <person name="Murat C."/>
            <person name="Riley R."/>
            <person name="Ohm R."/>
            <person name="Sun H."/>
            <person name="Tunlid A."/>
            <person name="Henrissat B."/>
            <person name="Grigoriev I.V."/>
            <person name="Hibbett D.S."/>
            <person name="Martin F."/>
        </authorList>
    </citation>
    <scope>NUCLEOTIDE SEQUENCE [LARGE SCALE GENOMIC DNA]</scope>
    <source>
        <strain evidence="2">F 1598</strain>
    </source>
</reference>
<sequence length="97" mass="11332">MMVPHTSLLAFRLYDLTFWVFTREFLIGEISFWCGEGRSFSLASILISDASSLYPWFCPIFYLEFFLNINPHLYLHNANVAFRSVPDVTFTFTNLCT</sequence>
<organism evidence="1 2">
    <name type="scientific">Piloderma croceum (strain F 1598)</name>
    <dbReference type="NCBI Taxonomy" id="765440"/>
    <lineage>
        <taxon>Eukaryota</taxon>
        <taxon>Fungi</taxon>
        <taxon>Dikarya</taxon>
        <taxon>Basidiomycota</taxon>
        <taxon>Agaricomycotina</taxon>
        <taxon>Agaricomycetes</taxon>
        <taxon>Agaricomycetidae</taxon>
        <taxon>Atheliales</taxon>
        <taxon>Atheliaceae</taxon>
        <taxon>Piloderma</taxon>
    </lineage>
</organism>
<evidence type="ECO:0000313" key="1">
    <source>
        <dbReference type="EMBL" id="KIM80407.1"/>
    </source>
</evidence>
<gene>
    <name evidence="1" type="ORF">PILCRDRAFT_532473</name>
</gene>
<dbReference type="Proteomes" id="UP000054166">
    <property type="component" value="Unassembled WGS sequence"/>
</dbReference>
<evidence type="ECO:0000313" key="2">
    <source>
        <dbReference type="Proteomes" id="UP000054166"/>
    </source>
</evidence>
<dbReference type="EMBL" id="KN833004">
    <property type="protein sequence ID" value="KIM80407.1"/>
    <property type="molecule type" value="Genomic_DNA"/>
</dbReference>
<name>A0A0C3BSS8_PILCF</name>
<proteinExistence type="predicted"/>
<protein>
    <submittedName>
        <fullName evidence="1">Uncharacterized protein</fullName>
    </submittedName>
</protein>
<accession>A0A0C3BSS8</accession>